<keyword evidence="1" id="KW-1133">Transmembrane helix</keyword>
<keyword evidence="3" id="KW-1185">Reference proteome</keyword>
<protein>
    <submittedName>
        <fullName evidence="2">15985_t:CDS:1</fullName>
    </submittedName>
</protein>
<evidence type="ECO:0000256" key="1">
    <source>
        <dbReference type="SAM" id="Phobius"/>
    </source>
</evidence>
<dbReference type="Proteomes" id="UP000789405">
    <property type="component" value="Unassembled WGS sequence"/>
</dbReference>
<organism evidence="2 3">
    <name type="scientific">Dentiscutata erythropus</name>
    <dbReference type="NCBI Taxonomy" id="1348616"/>
    <lineage>
        <taxon>Eukaryota</taxon>
        <taxon>Fungi</taxon>
        <taxon>Fungi incertae sedis</taxon>
        <taxon>Mucoromycota</taxon>
        <taxon>Glomeromycotina</taxon>
        <taxon>Glomeromycetes</taxon>
        <taxon>Diversisporales</taxon>
        <taxon>Gigasporaceae</taxon>
        <taxon>Dentiscutata</taxon>
    </lineage>
</organism>
<dbReference type="AlphaFoldDB" id="A0A9N9CTW4"/>
<name>A0A9N9CTW4_9GLOM</name>
<evidence type="ECO:0000313" key="2">
    <source>
        <dbReference type="EMBL" id="CAG8612551.1"/>
    </source>
</evidence>
<keyword evidence="1" id="KW-0812">Transmembrane</keyword>
<sequence>SSKTICMFLLFLIYVLLLIDAGMFYLFQRTASGQFAPNQEEHYPEFLPSSRSSSVQVEDSIMESIPDAPPSYQEAVAEMPTDSFMIATSDI</sequence>
<comment type="caution">
    <text evidence="2">The sequence shown here is derived from an EMBL/GenBank/DDBJ whole genome shotgun (WGS) entry which is preliminary data.</text>
</comment>
<dbReference type="EMBL" id="CAJVPY010004189">
    <property type="protein sequence ID" value="CAG8612551.1"/>
    <property type="molecule type" value="Genomic_DNA"/>
</dbReference>
<proteinExistence type="predicted"/>
<gene>
    <name evidence="2" type="ORF">DERYTH_LOCUS8215</name>
</gene>
<reference evidence="2" key="1">
    <citation type="submission" date="2021-06" db="EMBL/GenBank/DDBJ databases">
        <authorList>
            <person name="Kallberg Y."/>
            <person name="Tangrot J."/>
            <person name="Rosling A."/>
        </authorList>
    </citation>
    <scope>NUCLEOTIDE SEQUENCE</scope>
    <source>
        <strain evidence="2">MA453B</strain>
    </source>
</reference>
<feature type="transmembrane region" description="Helical" evidence="1">
    <location>
        <begin position="7"/>
        <end position="27"/>
    </location>
</feature>
<keyword evidence="1" id="KW-0472">Membrane</keyword>
<evidence type="ECO:0000313" key="3">
    <source>
        <dbReference type="Proteomes" id="UP000789405"/>
    </source>
</evidence>
<accession>A0A9N9CTW4</accession>
<feature type="non-terminal residue" evidence="2">
    <location>
        <position position="1"/>
    </location>
</feature>